<protein>
    <recommendedName>
        <fullName evidence="2">Rho-GAP domain-containing protein</fullName>
    </recommendedName>
</protein>
<reference evidence="3 4" key="1">
    <citation type="submission" date="2024-04" db="EMBL/GenBank/DDBJ databases">
        <authorList>
            <person name="Rising A."/>
            <person name="Reimegard J."/>
            <person name="Sonavane S."/>
            <person name="Akerstrom W."/>
            <person name="Nylinder S."/>
            <person name="Hedman E."/>
            <person name="Kallberg Y."/>
        </authorList>
    </citation>
    <scope>NUCLEOTIDE SEQUENCE [LARGE SCALE GENOMIC DNA]</scope>
</reference>
<feature type="domain" description="Rho-GAP" evidence="2">
    <location>
        <begin position="53"/>
        <end position="239"/>
    </location>
</feature>
<evidence type="ECO:0000256" key="1">
    <source>
        <dbReference type="SAM" id="MobiDB-lite"/>
    </source>
</evidence>
<evidence type="ECO:0000259" key="2">
    <source>
        <dbReference type="PROSITE" id="PS50238"/>
    </source>
</evidence>
<evidence type="ECO:0000313" key="4">
    <source>
        <dbReference type="Proteomes" id="UP001497382"/>
    </source>
</evidence>
<gene>
    <name evidence="3" type="ORF">LARSCL_LOCUS5179</name>
</gene>
<feature type="compositionally biased region" description="Polar residues" evidence="1">
    <location>
        <begin position="414"/>
        <end position="425"/>
    </location>
</feature>
<dbReference type="SMART" id="SM00324">
    <property type="entry name" value="RhoGAP"/>
    <property type="match status" value="1"/>
</dbReference>
<dbReference type="EMBL" id="CAXIEN010000047">
    <property type="protein sequence ID" value="CAL1270239.1"/>
    <property type="molecule type" value="Genomic_DNA"/>
</dbReference>
<feature type="region of interest" description="Disordered" evidence="1">
    <location>
        <begin position="1322"/>
        <end position="1382"/>
    </location>
</feature>
<feature type="region of interest" description="Disordered" evidence="1">
    <location>
        <begin position="827"/>
        <end position="854"/>
    </location>
</feature>
<name>A0AAV1ZFE9_9ARAC</name>
<keyword evidence="4" id="KW-1185">Reference proteome</keyword>
<dbReference type="InterPro" id="IPR008936">
    <property type="entry name" value="Rho_GTPase_activation_prot"/>
</dbReference>
<dbReference type="GO" id="GO:0007165">
    <property type="term" value="P:signal transduction"/>
    <property type="evidence" value="ECO:0007669"/>
    <property type="project" value="InterPro"/>
</dbReference>
<dbReference type="Gene3D" id="1.10.555.10">
    <property type="entry name" value="Rho GTPase activation protein"/>
    <property type="match status" value="1"/>
</dbReference>
<dbReference type="Proteomes" id="UP001497382">
    <property type="component" value="Unassembled WGS sequence"/>
</dbReference>
<feature type="compositionally biased region" description="Basic and acidic residues" evidence="1">
    <location>
        <begin position="439"/>
        <end position="448"/>
    </location>
</feature>
<dbReference type="PROSITE" id="PS50238">
    <property type="entry name" value="RHOGAP"/>
    <property type="match status" value="1"/>
</dbReference>
<feature type="region of interest" description="Disordered" evidence="1">
    <location>
        <begin position="711"/>
        <end position="736"/>
    </location>
</feature>
<dbReference type="Pfam" id="PF00620">
    <property type="entry name" value="RhoGAP"/>
    <property type="match status" value="1"/>
</dbReference>
<feature type="region of interest" description="Disordered" evidence="1">
    <location>
        <begin position="556"/>
        <end position="669"/>
    </location>
</feature>
<comment type="caution">
    <text evidence="3">The sequence shown here is derived from an EMBL/GenBank/DDBJ whole genome shotgun (WGS) entry which is preliminary data.</text>
</comment>
<feature type="region of interest" description="Disordered" evidence="1">
    <location>
        <begin position="997"/>
        <end position="1055"/>
    </location>
</feature>
<dbReference type="PANTHER" id="PTHR15670">
    <property type="entry name" value="RHO GTPASE ACTIVATING PROTEIN 11A"/>
    <property type="match status" value="1"/>
</dbReference>
<accession>A0AAV1ZFE9</accession>
<proteinExistence type="predicted"/>
<dbReference type="GO" id="GO:0005096">
    <property type="term" value="F:GTPase activator activity"/>
    <property type="evidence" value="ECO:0007669"/>
    <property type="project" value="TreeGrafter"/>
</dbReference>
<dbReference type="PANTHER" id="PTHR15670:SF4">
    <property type="entry name" value="RHO GTPASE-ACTIVATING PROTEIN 11A"/>
    <property type="match status" value="1"/>
</dbReference>
<organism evidence="3 4">
    <name type="scientific">Larinioides sclopetarius</name>
    <dbReference type="NCBI Taxonomy" id="280406"/>
    <lineage>
        <taxon>Eukaryota</taxon>
        <taxon>Metazoa</taxon>
        <taxon>Ecdysozoa</taxon>
        <taxon>Arthropoda</taxon>
        <taxon>Chelicerata</taxon>
        <taxon>Arachnida</taxon>
        <taxon>Araneae</taxon>
        <taxon>Araneomorphae</taxon>
        <taxon>Entelegynae</taxon>
        <taxon>Araneoidea</taxon>
        <taxon>Araneidae</taxon>
        <taxon>Larinioides</taxon>
    </lineage>
</organism>
<feature type="region of interest" description="Disordered" evidence="1">
    <location>
        <begin position="297"/>
        <end position="329"/>
    </location>
</feature>
<dbReference type="SUPFAM" id="SSF48350">
    <property type="entry name" value="GTPase activation domain, GAP"/>
    <property type="match status" value="1"/>
</dbReference>
<dbReference type="InterPro" id="IPR042869">
    <property type="entry name" value="ARHGAP11A/B"/>
</dbReference>
<evidence type="ECO:0000313" key="3">
    <source>
        <dbReference type="EMBL" id="CAL1270239.1"/>
    </source>
</evidence>
<feature type="region of interest" description="Disordered" evidence="1">
    <location>
        <begin position="402"/>
        <end position="453"/>
    </location>
</feature>
<feature type="region of interest" description="Disordered" evidence="1">
    <location>
        <begin position="1160"/>
        <end position="1195"/>
    </location>
</feature>
<sequence length="1382" mass="154937">MGHFAADKDDLYTTVFSELKHMGIKVPKVKKFKSNILKQEKIIQPSKSRIFGVSLADQELISDCDSVLPKFIVSSISYLREHSNKVGLFRKAGSNARQRELRLKLEKGEDICGSEPNDVASLLKQWLRELPEPLIPQYMHDLFIRCQQLDNVENKITANLLTCLLLPPNHLYTLKYLLSFLADFAAHSDENMMGSYNLALCIAPNIFVLNDSADKTSTNLVHIHVSIIQLLIENATKVGSIPEFVTFQHSLQEGKSCSELDSSGDFLDAVYSKKKKQKNGHVQDLLSGIKKLVGQNSTSATNMKTPEKHWNSHVTAPRSASKREADTDVESVLPFKKQPKLSGDQENLLQNVTPKDKGIMNFGTVGRSAGHTRKKSFGLLRKKERKRQKSCHANPLPVVTFNVIPPENRPEENGNYNNSIKTANESVPPVSDTKNSKLSKSESIKKSASESYLTPRYGKHHRFSLSSPKSSNVTLEIPSYFLRPLKTNENMENSVQQLEPTHLVVKNKDGACETVVSPKKLKIQNNENVAKSTSEEKTSFGEDLKDIKNLKLVAQSEASSRPKVQELKNGGACKKVSRKGSGIQSAGSRGKSDLSKRASSSELRSKCKNKSPQKNSKNSKTDLRSVSDSQIKQGNRRSVRKSPNCDKSSHRGGLSRNEAFIVKPKKQRENSLRHLEYVSNETTRANKKANGRSVRNVNSLQKSLSLKSEISDKSKIGKSGGKRASRNGSLIRGRPNTVNTGLRCELRGNETILATSESREKRKSLKMNNQNEIVEANVSSNPVEINKGFERGNESSFAASEAREKRKSLKMNNQNEIVEANESPYPVEISKGNERGNESSFATSEAREKRRSVKMNKNENVDKHEPCNAVQTNKENKMGDDSFVFASQSHEKRRSLRLSKKKNEVVEVNESCIPVEISEQDKVLNKTDTSLNMKFENFHLSSPINSSETLIDFINNMFSLEDKPSSQEQSENQNLLVAQNRMSTRLSIDKNRRASLQLKCDRSSSGSGSKIPRLRSSLEDKRTSSLSEMTPEPKRKVSKSRGSDSSSSSKIPTKIPDTSFDISSLQISLDDSCFKTPDNNFEVSNSINWISGSKYLGINSPQDDTYNKRESIAQILKTKPGHVQAKVSMYDTRIRESVVCTRSVPTFSTPFEYFENKREMRSSQKNHKKLHDSRSYDSAENLNHRKNKMRSPFPLPPKFNITDTSTPSAPVPQPLHKEIANNNNESQSSVKEVSFKDESYSAKKSLGNISHRLQECTNSNAALNESENSFNFSVKDENNISKRSMENVSHPLKEVTNISFEIKSPLLKDGYILSENVLSSGKRHKKLKRNSFNAKSPHKRSKRVSRSESSPGRPRPYDKAYVRMKNPSSRSASIILERNAVK</sequence>
<dbReference type="InterPro" id="IPR000198">
    <property type="entry name" value="RhoGAP_dom"/>
</dbReference>